<keyword evidence="1" id="KW-1133">Transmembrane helix</keyword>
<dbReference type="InterPro" id="IPR051266">
    <property type="entry name" value="CLCR"/>
</dbReference>
<gene>
    <name evidence="5" type="primary">LOC109463765</name>
</gene>
<dbReference type="Pfam" id="PF00092">
    <property type="entry name" value="VWA"/>
    <property type="match status" value="1"/>
</dbReference>
<evidence type="ECO:0000313" key="4">
    <source>
        <dbReference type="Proteomes" id="UP000515135"/>
    </source>
</evidence>
<dbReference type="Proteomes" id="UP000515135">
    <property type="component" value="Unplaced"/>
</dbReference>
<proteinExistence type="predicted"/>
<reference evidence="5" key="1">
    <citation type="submission" date="2025-08" db="UniProtKB">
        <authorList>
            <consortium name="RefSeq"/>
        </authorList>
    </citation>
    <scope>IDENTIFICATION</scope>
    <source>
        <tissue evidence="5">Gonad</tissue>
    </source>
</reference>
<dbReference type="CDD" id="cd00198">
    <property type="entry name" value="vWFA"/>
    <property type="match status" value="1"/>
</dbReference>
<keyword evidence="1" id="KW-0812">Transmembrane</keyword>
<feature type="signal peptide" evidence="2">
    <location>
        <begin position="1"/>
        <end position="20"/>
    </location>
</feature>
<evidence type="ECO:0000256" key="1">
    <source>
        <dbReference type="SAM" id="Phobius"/>
    </source>
</evidence>
<dbReference type="InterPro" id="IPR036465">
    <property type="entry name" value="vWFA_dom_sf"/>
</dbReference>
<keyword evidence="2" id="KW-0732">Signal</keyword>
<evidence type="ECO:0000259" key="3">
    <source>
        <dbReference type="PROSITE" id="PS50234"/>
    </source>
</evidence>
<keyword evidence="1" id="KW-0472">Membrane</keyword>
<accession>A0A6P4YGN9</accession>
<dbReference type="PANTHER" id="PTHR10579:SF177">
    <property type="entry name" value="CALCIUM-ACTIVATED CHLORIDE CHANNEL REGULATOR 4-LIKE PROTEIN"/>
    <property type="match status" value="1"/>
</dbReference>
<evidence type="ECO:0000313" key="5">
    <source>
        <dbReference type="RefSeq" id="XP_019616181.1"/>
    </source>
</evidence>
<dbReference type="Gene3D" id="3.40.50.410">
    <property type="entry name" value="von Willebrand factor, type A domain"/>
    <property type="match status" value="1"/>
</dbReference>
<dbReference type="PROSITE" id="PS50234">
    <property type="entry name" value="VWFA"/>
    <property type="match status" value="1"/>
</dbReference>
<name>A0A6P4YGN9_BRABE</name>
<evidence type="ECO:0000256" key="2">
    <source>
        <dbReference type="SAM" id="SignalP"/>
    </source>
</evidence>
<keyword evidence="4" id="KW-1185">Reference proteome</keyword>
<dbReference type="SUPFAM" id="SSF64518">
    <property type="entry name" value="Phase 1 flagellin"/>
    <property type="match status" value="1"/>
</dbReference>
<dbReference type="PANTHER" id="PTHR10579">
    <property type="entry name" value="CALCIUM-ACTIVATED CHLORIDE CHANNEL REGULATOR"/>
    <property type="match status" value="1"/>
</dbReference>
<organism evidence="4 5">
    <name type="scientific">Branchiostoma belcheri</name>
    <name type="common">Amphioxus</name>
    <dbReference type="NCBI Taxonomy" id="7741"/>
    <lineage>
        <taxon>Eukaryota</taxon>
        <taxon>Metazoa</taxon>
        <taxon>Chordata</taxon>
        <taxon>Cephalochordata</taxon>
        <taxon>Leptocardii</taxon>
        <taxon>Amphioxiformes</taxon>
        <taxon>Branchiostomatidae</taxon>
        <taxon>Branchiostoma</taxon>
    </lineage>
</organism>
<dbReference type="Pfam" id="PF08434">
    <property type="entry name" value="CLCA"/>
    <property type="match status" value="1"/>
</dbReference>
<feature type="chain" id="PRO_5028380693" evidence="2">
    <location>
        <begin position="21"/>
        <end position="958"/>
    </location>
</feature>
<dbReference type="RefSeq" id="XP_019616181.1">
    <property type="nucleotide sequence ID" value="XM_019760622.1"/>
</dbReference>
<dbReference type="SUPFAM" id="SSF53300">
    <property type="entry name" value="vWA-like"/>
    <property type="match status" value="1"/>
</dbReference>
<dbReference type="InterPro" id="IPR002035">
    <property type="entry name" value="VWF_A"/>
</dbReference>
<protein>
    <submittedName>
        <fullName evidence="5">Epithelial chloride channel protein-like</fullName>
    </submittedName>
</protein>
<sequence>MSTICWIALLSAFGWHAAEAVFNRPYEIKLQDNGYNLLVAISENIPEDTRIVDRLQEILTEASQALYVATNNRAFCAVVKILIPKSWTKKDEYLPAGTETFEKANIRVDVPNPLYEDNPYVQQKGGCGVEGDYMHLTPKYVVDKDYGQMTWGPYGKTFVHEFGHLRWGLFDEYGFDDPSGESYPHFYRSSTGGVLPTRCSAKVAGYHQNMVTGARCQLNPETGVYEPECRFYPYFSDNQATGSYMFMHFLDNVKGFCHSDPEGDPLSYHNREAPNKQNVMCQGQSTWDIMNKHQDFANGANPPRAVNSTVPRFVLLQESDFVSIVLVLDVSGSMQGEPLQRLIQVSRRFIRSTVSLGTSVGVVTFAVDASIEHPVVSVTSQAVRDGLIASLPTSATGGTCIGCGLQKGVQALEEVGPSQGGILLLITDGEENRDPRISEVIPELVTKSVIVSSIAYSQDADAMLQTLSLQTGGLSFFSGTDESTALDNAFTTTFEEKAGTNGVKILSEDKTISNRETYSNHVYVDNSVGENTTFSVSWLDGQRPRVTLGTPHGLMITEGDPLYDVTSDTITIEIPGIATPGKWVYNITNNTPNDQDVTVIVTSNAVNDTVPIKVTAQVSAVSLNYSSTQPTALTIFASVRKGYLPVIGAVVKASIEKPGGEVEEIMLLDNGAGTDVTTNDGIYSRCFFNFSKDGRYGVSVKGDNSQGGAGYIVINHGRRRGMRSGVLPLDPASGFTSGDDVQKEPLEPFQRMTTGGVCQVQGIPSGGISGQDMLPPSRVDDLVVVEVSYANATVTLSWTALGDDFDQGGPAHHVETRYSRHFDQLADDFYGQALVNQSQVLQGSLTSLPEPGSAMTIVILVPDRGHNVTFVFAVRMCDEADNCGDPSNIVTANLEYIPDPEPVYTNDTLTWVIVGSVIGVVVLVAAALFISCKFCRSKSAKSATQPSANDNPAYNHTV</sequence>
<dbReference type="InterPro" id="IPR013642">
    <property type="entry name" value="CLCA_N"/>
</dbReference>
<dbReference type="SMART" id="SM00327">
    <property type="entry name" value="VWA"/>
    <property type="match status" value="1"/>
</dbReference>
<feature type="domain" description="VWFA" evidence="3">
    <location>
        <begin position="323"/>
        <end position="494"/>
    </location>
</feature>
<dbReference type="KEGG" id="bbel:109463765"/>
<dbReference type="GeneID" id="109463765"/>
<dbReference type="OrthoDB" id="10021899at2759"/>
<dbReference type="AlphaFoldDB" id="A0A6P4YGN9"/>
<feature type="transmembrane region" description="Helical" evidence="1">
    <location>
        <begin position="909"/>
        <end position="932"/>
    </location>
</feature>